<dbReference type="Pfam" id="PF12697">
    <property type="entry name" value="Abhydrolase_6"/>
    <property type="match status" value="1"/>
</dbReference>
<organism evidence="2 3">
    <name type="scientific">Luteipulveratus flavus</name>
    <dbReference type="NCBI Taxonomy" id="3031728"/>
    <lineage>
        <taxon>Bacteria</taxon>
        <taxon>Bacillati</taxon>
        <taxon>Actinomycetota</taxon>
        <taxon>Actinomycetes</taxon>
        <taxon>Micrococcales</taxon>
        <taxon>Dermacoccaceae</taxon>
        <taxon>Luteipulveratus</taxon>
    </lineage>
</organism>
<dbReference type="GO" id="GO:0016787">
    <property type="term" value="F:hydrolase activity"/>
    <property type="evidence" value="ECO:0007669"/>
    <property type="project" value="UniProtKB-KW"/>
</dbReference>
<proteinExistence type="predicted"/>
<gene>
    <name evidence="2" type="ORF">P4R38_10925</name>
</gene>
<dbReference type="SUPFAM" id="SSF53474">
    <property type="entry name" value="alpha/beta-Hydrolases"/>
    <property type="match status" value="1"/>
</dbReference>
<dbReference type="Gene3D" id="3.40.50.1820">
    <property type="entry name" value="alpha/beta hydrolase"/>
    <property type="match status" value="1"/>
</dbReference>
<accession>A0ABT6C9M7</accession>
<comment type="caution">
    <text evidence="2">The sequence shown here is derived from an EMBL/GenBank/DDBJ whole genome shotgun (WGS) entry which is preliminary data.</text>
</comment>
<dbReference type="RefSeq" id="WP_277192150.1">
    <property type="nucleotide sequence ID" value="NZ_JAROAV010000028.1"/>
</dbReference>
<evidence type="ECO:0000259" key="1">
    <source>
        <dbReference type="Pfam" id="PF12697"/>
    </source>
</evidence>
<name>A0ABT6C9M7_9MICO</name>
<dbReference type="EMBL" id="JAROAV010000028">
    <property type="protein sequence ID" value="MDF8264759.1"/>
    <property type="molecule type" value="Genomic_DNA"/>
</dbReference>
<keyword evidence="3" id="KW-1185">Reference proteome</keyword>
<protein>
    <submittedName>
        <fullName evidence="2">Alpha/beta fold hydrolase</fullName>
    </submittedName>
</protein>
<reference evidence="2 3" key="1">
    <citation type="submission" date="2023-03" db="EMBL/GenBank/DDBJ databases">
        <title>YIM 133296 draft genome.</title>
        <authorList>
            <person name="Xiong L."/>
        </authorList>
    </citation>
    <scope>NUCLEOTIDE SEQUENCE [LARGE SCALE GENOMIC DNA]</scope>
    <source>
        <strain evidence="2 3">YIM 133296</strain>
    </source>
</reference>
<evidence type="ECO:0000313" key="2">
    <source>
        <dbReference type="EMBL" id="MDF8264759.1"/>
    </source>
</evidence>
<sequence>MRLEREALRAGGVALAASAVNAHLRRAAERDRRVGTPYIRLVDDGRGGQIEYAVSQPDDPTRPVLIFETGLGASFDSWDWLSQILGHEFWIVRYHRPGTGRTRSGHRPGKLILTILEQLDVDDNDKHLVGHSIGGLFVWNDLAEFPALTDQVSTATVIDATDGDLLAQERQDRAKVRQFRQYCFQEGFAAVTGLGSWTIGPVESEVNYRAAIQRAFLTESSRPRTLLTAVREHAREPIISSEAIRHLNVRRTVVSADDNVIQQRALAQKISADLAVVPRSTHRSIIGRFGPASDVAQILRGVTR</sequence>
<dbReference type="InterPro" id="IPR029058">
    <property type="entry name" value="AB_hydrolase_fold"/>
</dbReference>
<keyword evidence="2" id="KW-0378">Hydrolase</keyword>
<evidence type="ECO:0000313" key="3">
    <source>
        <dbReference type="Proteomes" id="UP001528912"/>
    </source>
</evidence>
<feature type="domain" description="AB hydrolase-1" evidence="1">
    <location>
        <begin position="72"/>
        <end position="284"/>
    </location>
</feature>
<dbReference type="Proteomes" id="UP001528912">
    <property type="component" value="Unassembled WGS sequence"/>
</dbReference>
<dbReference type="InterPro" id="IPR000073">
    <property type="entry name" value="AB_hydrolase_1"/>
</dbReference>